<protein>
    <submittedName>
        <fullName evidence="1">Uncharacterized protein</fullName>
    </submittedName>
</protein>
<gene>
    <name evidence="1" type="ORF">BPAE_0047g00480</name>
</gene>
<sequence length="60" mass="6638">MVSLNLANAFAPLNAVENDTSSAKQNKVAAMAKIISDTIKIRSKTFTMILDHDVYDRKIL</sequence>
<comment type="caution">
    <text evidence="1">The sequence shown here is derived from an EMBL/GenBank/DDBJ whole genome shotgun (WGS) entry which is preliminary data.</text>
</comment>
<organism evidence="1 2">
    <name type="scientific">Botrytis paeoniae</name>
    <dbReference type="NCBI Taxonomy" id="278948"/>
    <lineage>
        <taxon>Eukaryota</taxon>
        <taxon>Fungi</taxon>
        <taxon>Dikarya</taxon>
        <taxon>Ascomycota</taxon>
        <taxon>Pezizomycotina</taxon>
        <taxon>Leotiomycetes</taxon>
        <taxon>Helotiales</taxon>
        <taxon>Sclerotiniaceae</taxon>
        <taxon>Botrytis</taxon>
    </lineage>
</organism>
<dbReference type="Proteomes" id="UP000297910">
    <property type="component" value="Unassembled WGS sequence"/>
</dbReference>
<evidence type="ECO:0000313" key="1">
    <source>
        <dbReference type="EMBL" id="TGO27132.1"/>
    </source>
</evidence>
<dbReference type="AlphaFoldDB" id="A0A4Z1FVU3"/>
<keyword evidence="2" id="KW-1185">Reference proteome</keyword>
<accession>A0A4Z1FVU3</accession>
<proteinExistence type="predicted"/>
<name>A0A4Z1FVU3_9HELO</name>
<reference evidence="1 2" key="1">
    <citation type="submission" date="2017-12" db="EMBL/GenBank/DDBJ databases">
        <title>Comparative genomics of Botrytis spp.</title>
        <authorList>
            <person name="Valero-Jimenez C.A."/>
            <person name="Tapia P."/>
            <person name="Veloso J."/>
            <person name="Silva-Moreno E."/>
            <person name="Staats M."/>
            <person name="Valdes J.H."/>
            <person name="Van Kan J.A.L."/>
        </authorList>
    </citation>
    <scope>NUCLEOTIDE SEQUENCE [LARGE SCALE GENOMIC DNA]</scope>
    <source>
        <strain evidence="1 2">Bp0003</strain>
    </source>
</reference>
<evidence type="ECO:0000313" key="2">
    <source>
        <dbReference type="Proteomes" id="UP000297910"/>
    </source>
</evidence>
<dbReference type="EMBL" id="PQXI01000047">
    <property type="protein sequence ID" value="TGO27132.1"/>
    <property type="molecule type" value="Genomic_DNA"/>
</dbReference>